<gene>
    <name evidence="1" type="ORF">Afil01_29220</name>
</gene>
<dbReference type="RefSeq" id="WP_285663288.1">
    <property type="nucleotide sequence ID" value="NZ_BSTX01000002.1"/>
</dbReference>
<evidence type="ECO:0008006" key="3">
    <source>
        <dbReference type="Google" id="ProtNLM"/>
    </source>
</evidence>
<sequence length="281" mass="30062">MTEILDRSGTSITVPTHELVTAARELSQAGRATTALALLDGVRATDPADRAHIALAAADVEMQRAWFTDFTGVPARLARAEAMAAALDPDATWDLAFLRLRHDYATLILPGGHFTPGPEGKDPAALTELRHRASDLRDTAPDGVRRGWVHHYLGLIADNLFGEPEAAFPAFTAALEAGDGHDDLLTREALRHLGDHAHTTGDHDLALTHWRRAVSVGARGGAVAGTLSNLILLVLLARDMGDEPGSRALAREVARWADAIGAPRLAETASTFLPEGDPERR</sequence>
<dbReference type="Gene3D" id="1.25.40.10">
    <property type="entry name" value="Tetratricopeptide repeat domain"/>
    <property type="match status" value="1"/>
</dbReference>
<comment type="caution">
    <text evidence="1">The sequence shown here is derived from an EMBL/GenBank/DDBJ whole genome shotgun (WGS) entry which is preliminary data.</text>
</comment>
<accession>A0A9W6SJB5</accession>
<reference evidence="1" key="1">
    <citation type="submission" date="2023-03" db="EMBL/GenBank/DDBJ databases">
        <title>Actinorhabdospora filicis NBRC 111898.</title>
        <authorList>
            <person name="Ichikawa N."/>
            <person name="Sato H."/>
            <person name="Tonouchi N."/>
        </authorList>
    </citation>
    <scope>NUCLEOTIDE SEQUENCE</scope>
    <source>
        <strain evidence="1">NBRC 111898</strain>
    </source>
</reference>
<dbReference type="AlphaFoldDB" id="A0A9W6SJB5"/>
<dbReference type="InterPro" id="IPR011990">
    <property type="entry name" value="TPR-like_helical_dom_sf"/>
</dbReference>
<evidence type="ECO:0000313" key="1">
    <source>
        <dbReference type="EMBL" id="GLZ78115.1"/>
    </source>
</evidence>
<name>A0A9W6SJB5_9ACTN</name>
<keyword evidence="2" id="KW-1185">Reference proteome</keyword>
<dbReference type="SUPFAM" id="SSF48452">
    <property type="entry name" value="TPR-like"/>
    <property type="match status" value="1"/>
</dbReference>
<organism evidence="1 2">
    <name type="scientific">Actinorhabdospora filicis</name>
    <dbReference type="NCBI Taxonomy" id="1785913"/>
    <lineage>
        <taxon>Bacteria</taxon>
        <taxon>Bacillati</taxon>
        <taxon>Actinomycetota</taxon>
        <taxon>Actinomycetes</taxon>
        <taxon>Micromonosporales</taxon>
        <taxon>Micromonosporaceae</taxon>
        <taxon>Actinorhabdospora</taxon>
    </lineage>
</organism>
<proteinExistence type="predicted"/>
<protein>
    <recommendedName>
        <fullName evidence="3">Tetratricopeptide repeat protein</fullName>
    </recommendedName>
</protein>
<dbReference type="EMBL" id="BSTX01000002">
    <property type="protein sequence ID" value="GLZ78115.1"/>
    <property type="molecule type" value="Genomic_DNA"/>
</dbReference>
<evidence type="ECO:0000313" key="2">
    <source>
        <dbReference type="Proteomes" id="UP001165079"/>
    </source>
</evidence>
<dbReference type="Proteomes" id="UP001165079">
    <property type="component" value="Unassembled WGS sequence"/>
</dbReference>